<proteinExistence type="predicted"/>
<dbReference type="Pfam" id="PF06609">
    <property type="entry name" value="TRI12"/>
    <property type="match status" value="1"/>
</dbReference>
<protein>
    <recommendedName>
        <fullName evidence="7">Major facilitator superfamily (MFS) profile domain-containing protein</fullName>
    </recommendedName>
</protein>
<organism evidence="8 9">
    <name type="scientific">Pseudogymnoascus verrucosus</name>
    <dbReference type="NCBI Taxonomy" id="342668"/>
    <lineage>
        <taxon>Eukaryota</taxon>
        <taxon>Fungi</taxon>
        <taxon>Dikarya</taxon>
        <taxon>Ascomycota</taxon>
        <taxon>Pezizomycotina</taxon>
        <taxon>Leotiomycetes</taxon>
        <taxon>Thelebolales</taxon>
        <taxon>Thelebolaceae</taxon>
        <taxon>Pseudogymnoascus</taxon>
    </lineage>
</organism>
<reference evidence="8 9" key="1">
    <citation type="submission" date="2016-03" db="EMBL/GenBank/DDBJ databases">
        <title>Comparative genomics of Pseudogymnoascus destructans, the fungus causing white-nose syndrome of bats.</title>
        <authorList>
            <person name="Palmer J.M."/>
            <person name="Drees K.P."/>
            <person name="Foster J.T."/>
            <person name="Lindner D.L."/>
        </authorList>
    </citation>
    <scope>NUCLEOTIDE SEQUENCE [LARGE SCALE GENOMIC DNA]</scope>
    <source>
        <strain evidence="8 9">UAMH 10579</strain>
    </source>
</reference>
<evidence type="ECO:0000256" key="1">
    <source>
        <dbReference type="ARBA" id="ARBA00004141"/>
    </source>
</evidence>
<feature type="transmembrane region" description="Helical" evidence="6">
    <location>
        <begin position="397"/>
        <end position="415"/>
    </location>
</feature>
<sequence length="618" mass="66499">MALENKAENEQAMTIENITPQHLESQLTATPDNVELLAEELAVEATHHVDAVGWKFLIEPYTFGSLAAMSFGLFCAAWGFAPPASVLIWITADIGSKSQTNAALFSVMQTIGTTLGYMFVGRLSEIYGRRWVMIVFTLFGLVGSIVAGTSHDLNTFIGANILMGLATGAQCCYAFLAGELMPNKHKMLGMAIVVLFCLPGTAMGAFFARSLVEYASWRWIYYIYIIAQTISLALYIVCYFPKEAAQAFNKREQTKKLDFIGMFLLVAGLVLFILGIMTGGSPYPWKSAKVLGMVVSGGVCLIALCVWEVYQGENAFFAIHLFKDVRGFGMNCICSAVGGISYVALSIIWPTQVAYMYSTGGSSWQAIGAMSCTIGFGLWGGMVFLGALWGPIGHPKWTLIISNIWMTAFIGALAHCNPDNKTFAIVCSFLAALPIGFIEQQTGAIAQLVVGDKEIGTSFGTMGCVRVGTGAIGTGIVLAILTGEHFKYIYERPETDIFKAKIPVELEAHIVPAALNAGLPASSIADLFAAIFASSETAMAAVPGINAEIIKAVGKAQLDGYAAAYRYIYYATIPFGVLATASAVALRPVAHLLTSHVPKMVENPQAYHGNRDLEKTMD</sequence>
<dbReference type="InterPro" id="IPR036259">
    <property type="entry name" value="MFS_trans_sf"/>
</dbReference>
<evidence type="ECO:0000256" key="5">
    <source>
        <dbReference type="ARBA" id="ARBA00023136"/>
    </source>
</evidence>
<feature type="transmembrane region" description="Helical" evidence="6">
    <location>
        <begin position="459"/>
        <end position="481"/>
    </location>
</feature>
<comment type="subcellular location">
    <subcellularLocation>
        <location evidence="1">Membrane</location>
        <topology evidence="1">Multi-pass membrane protein</topology>
    </subcellularLocation>
</comment>
<feature type="transmembrane region" description="Helical" evidence="6">
    <location>
        <begin position="328"/>
        <end position="349"/>
    </location>
</feature>
<feature type="domain" description="Major facilitator superfamily (MFS) profile" evidence="7">
    <location>
        <begin position="65"/>
        <end position="538"/>
    </location>
</feature>
<feature type="transmembrane region" description="Helical" evidence="6">
    <location>
        <begin position="567"/>
        <end position="586"/>
    </location>
</feature>
<feature type="transmembrane region" description="Helical" evidence="6">
    <location>
        <begin position="66"/>
        <end position="90"/>
    </location>
</feature>
<dbReference type="GO" id="GO:0005886">
    <property type="term" value="C:plasma membrane"/>
    <property type="evidence" value="ECO:0007669"/>
    <property type="project" value="TreeGrafter"/>
</dbReference>
<evidence type="ECO:0000256" key="3">
    <source>
        <dbReference type="ARBA" id="ARBA00022692"/>
    </source>
</evidence>
<dbReference type="PANTHER" id="PTHR23501:SF109">
    <property type="entry name" value="MAJOR FACILITATOR SUPERFAMILY (MFS) PROFILE DOMAIN-CONTAINING PROTEIN-RELATED"/>
    <property type="match status" value="1"/>
</dbReference>
<dbReference type="InterPro" id="IPR005829">
    <property type="entry name" value="Sugar_transporter_CS"/>
</dbReference>
<keyword evidence="4 6" id="KW-1133">Transmembrane helix</keyword>
<dbReference type="CDD" id="cd06179">
    <property type="entry name" value="MFS_TRI12_like"/>
    <property type="match status" value="1"/>
</dbReference>
<keyword evidence="2" id="KW-0813">Transport</keyword>
<feature type="transmembrane region" description="Helical" evidence="6">
    <location>
        <begin position="132"/>
        <end position="150"/>
    </location>
</feature>
<feature type="transmembrane region" description="Helical" evidence="6">
    <location>
        <begin position="259"/>
        <end position="278"/>
    </location>
</feature>
<dbReference type="RefSeq" id="XP_059319899.1">
    <property type="nucleotide sequence ID" value="XM_059463426.1"/>
</dbReference>
<dbReference type="InterPro" id="IPR053791">
    <property type="entry name" value="MFS_Tri12-like"/>
</dbReference>
<dbReference type="SUPFAM" id="SSF103473">
    <property type="entry name" value="MFS general substrate transporter"/>
    <property type="match status" value="1"/>
</dbReference>
<gene>
    <name evidence="8" type="ORF">VE01_02276</name>
</gene>
<dbReference type="PROSITE" id="PS00216">
    <property type="entry name" value="SUGAR_TRANSPORT_1"/>
    <property type="match status" value="1"/>
</dbReference>
<evidence type="ECO:0000313" key="8">
    <source>
        <dbReference type="EMBL" id="OBT98992.2"/>
    </source>
</evidence>
<feature type="transmembrane region" description="Helical" evidence="6">
    <location>
        <begin position="364"/>
        <end position="390"/>
    </location>
</feature>
<keyword evidence="9" id="KW-1185">Reference proteome</keyword>
<keyword evidence="3 6" id="KW-0812">Transmembrane</keyword>
<dbReference type="PANTHER" id="PTHR23501">
    <property type="entry name" value="MAJOR FACILITATOR SUPERFAMILY"/>
    <property type="match status" value="1"/>
</dbReference>
<reference evidence="9" key="2">
    <citation type="journal article" date="2018" name="Nat. Commun.">
        <title>Extreme sensitivity to ultraviolet light in the fungal pathogen causing white-nose syndrome of bats.</title>
        <authorList>
            <person name="Palmer J.M."/>
            <person name="Drees K.P."/>
            <person name="Foster J.T."/>
            <person name="Lindner D.L."/>
        </authorList>
    </citation>
    <scope>NUCLEOTIDE SEQUENCE [LARGE SCALE GENOMIC DNA]</scope>
    <source>
        <strain evidence="9">UAMH 10579</strain>
    </source>
</reference>
<dbReference type="EMBL" id="KV460214">
    <property type="protein sequence ID" value="OBT98992.2"/>
    <property type="molecule type" value="Genomic_DNA"/>
</dbReference>
<name>A0A1B8GT25_9PEZI</name>
<accession>A0A1B8GT25</accession>
<evidence type="ECO:0000256" key="6">
    <source>
        <dbReference type="SAM" id="Phobius"/>
    </source>
</evidence>
<dbReference type="AlphaFoldDB" id="A0A1B8GT25"/>
<dbReference type="GeneID" id="28835662"/>
<evidence type="ECO:0000259" key="7">
    <source>
        <dbReference type="PROSITE" id="PS50850"/>
    </source>
</evidence>
<dbReference type="GO" id="GO:0022857">
    <property type="term" value="F:transmembrane transporter activity"/>
    <property type="evidence" value="ECO:0007669"/>
    <property type="project" value="InterPro"/>
</dbReference>
<feature type="transmembrane region" description="Helical" evidence="6">
    <location>
        <begin position="156"/>
        <end position="176"/>
    </location>
</feature>
<keyword evidence="5 6" id="KW-0472">Membrane</keyword>
<evidence type="ECO:0000256" key="2">
    <source>
        <dbReference type="ARBA" id="ARBA00022448"/>
    </source>
</evidence>
<evidence type="ECO:0000313" key="9">
    <source>
        <dbReference type="Proteomes" id="UP000091956"/>
    </source>
</evidence>
<feature type="transmembrane region" description="Helical" evidence="6">
    <location>
        <begin position="219"/>
        <end position="238"/>
    </location>
</feature>
<feature type="transmembrane region" description="Helical" evidence="6">
    <location>
        <begin position="188"/>
        <end position="207"/>
    </location>
</feature>
<dbReference type="Gene3D" id="1.20.1250.20">
    <property type="entry name" value="MFS general substrate transporter like domains"/>
    <property type="match status" value="1"/>
</dbReference>
<dbReference type="Proteomes" id="UP000091956">
    <property type="component" value="Unassembled WGS sequence"/>
</dbReference>
<feature type="transmembrane region" description="Helical" evidence="6">
    <location>
        <begin position="290"/>
        <end position="307"/>
    </location>
</feature>
<evidence type="ECO:0000256" key="4">
    <source>
        <dbReference type="ARBA" id="ARBA00022989"/>
    </source>
</evidence>
<dbReference type="InterPro" id="IPR010573">
    <property type="entry name" value="MFS_Str1/Tri12-like"/>
</dbReference>
<dbReference type="InterPro" id="IPR020846">
    <property type="entry name" value="MFS_dom"/>
</dbReference>
<dbReference type="PROSITE" id="PS50850">
    <property type="entry name" value="MFS"/>
    <property type="match status" value="1"/>
</dbReference>
<feature type="transmembrane region" description="Helical" evidence="6">
    <location>
        <begin position="102"/>
        <end position="120"/>
    </location>
</feature>